<dbReference type="OrthoDB" id="191894at2"/>
<evidence type="ECO:0000313" key="1">
    <source>
        <dbReference type="EMBL" id="KIY23484.1"/>
    </source>
</evidence>
<reference evidence="1 2" key="1">
    <citation type="submission" date="2015-01" db="EMBL/GenBank/DDBJ databases">
        <title>Draft genome sequences of the supercritical CO2 tolerant bacteria Bacillus subterraneus MITOT1 and Bacillus cereus MIT0214.</title>
        <authorList>
            <person name="Peet K.C."/>
            <person name="Thompson J.R."/>
        </authorList>
    </citation>
    <scope>NUCLEOTIDE SEQUENCE [LARGE SCALE GENOMIC DNA]</scope>
    <source>
        <strain evidence="1 2">MITOT1</strain>
    </source>
</reference>
<dbReference type="Proteomes" id="UP000032512">
    <property type="component" value="Unassembled WGS sequence"/>
</dbReference>
<dbReference type="InterPro" id="IPR008769">
    <property type="entry name" value="PhaF_PhaI"/>
</dbReference>
<dbReference type="AlphaFoldDB" id="A0A0D6ZCE1"/>
<proteinExistence type="predicted"/>
<name>A0A0D6ZCE1_9BACI</name>
<comment type="caution">
    <text evidence="1">The sequence shown here is derived from an EMBL/GenBank/DDBJ whole genome shotgun (WGS) entry which is preliminary data.</text>
</comment>
<dbReference type="EMBL" id="JXIQ01000016">
    <property type="protein sequence ID" value="KIY23484.1"/>
    <property type="molecule type" value="Genomic_DNA"/>
</dbReference>
<evidence type="ECO:0000313" key="2">
    <source>
        <dbReference type="Proteomes" id="UP000032512"/>
    </source>
</evidence>
<dbReference type="PATRIC" id="fig|285983.3.peg.2067"/>
<organism evidence="1 2">
    <name type="scientific">Mesobacillus subterraneus</name>
    <dbReference type="NCBI Taxonomy" id="285983"/>
    <lineage>
        <taxon>Bacteria</taxon>
        <taxon>Bacillati</taxon>
        <taxon>Bacillota</taxon>
        <taxon>Bacilli</taxon>
        <taxon>Bacillales</taxon>
        <taxon>Bacillaceae</taxon>
        <taxon>Mesobacillus</taxon>
    </lineage>
</organism>
<protein>
    <submittedName>
        <fullName evidence="1">ATP synthase subunit B</fullName>
    </submittedName>
</protein>
<dbReference type="NCBIfam" id="NF047773">
    <property type="entry name" value="phas_rel_Lepto"/>
    <property type="match status" value="1"/>
</dbReference>
<accession>A0A0D6ZCE1</accession>
<gene>
    <name evidence="1" type="ORF">UB32_02240</name>
</gene>
<dbReference type="PANTHER" id="PTHR38664:SF1">
    <property type="entry name" value="SLR0058 PROTEIN"/>
    <property type="match status" value="1"/>
</dbReference>
<dbReference type="PANTHER" id="PTHR38664">
    <property type="entry name" value="SLR0058 PROTEIN"/>
    <property type="match status" value="1"/>
</dbReference>
<keyword evidence="2" id="KW-1185">Reference proteome</keyword>
<dbReference type="RefSeq" id="WP_044390854.1">
    <property type="nucleotide sequence ID" value="NZ_JXIQ01000016.1"/>
</dbReference>
<sequence>MKNMIKKGMALGLGLVVASKEQAEKMVDELVKKGELSREESKELVDQLVQKGNETQKELDQIVSKRIKELFGELNLASKDDIKRLEQRLDQLENRENKPD</sequence>